<sequence length="62" mass="6923">MIDSIKNYFLGSYAEMKKVSWPTKQQTINYSLLVIGLSVGLAVFFALLDFAFSTGITKLITK</sequence>
<evidence type="ECO:0000256" key="5">
    <source>
        <dbReference type="ARBA" id="ARBA00022927"/>
    </source>
</evidence>
<dbReference type="NCBIfam" id="TIGR00964">
    <property type="entry name" value="secE_bact"/>
    <property type="match status" value="1"/>
</dbReference>
<dbReference type="Pfam" id="PF00584">
    <property type="entry name" value="SecE"/>
    <property type="match status" value="1"/>
</dbReference>
<accession>A0A1F6ME93</accession>
<comment type="similarity">
    <text evidence="9">Belongs to the SecE/SEC61-gamma family.</text>
</comment>
<dbReference type="Gene3D" id="1.20.5.1030">
    <property type="entry name" value="Preprotein translocase secy subunit"/>
    <property type="match status" value="1"/>
</dbReference>
<dbReference type="Proteomes" id="UP000177953">
    <property type="component" value="Unassembled WGS sequence"/>
</dbReference>
<evidence type="ECO:0000256" key="6">
    <source>
        <dbReference type="ARBA" id="ARBA00022989"/>
    </source>
</evidence>
<organism evidence="10 11">
    <name type="scientific">Candidatus Magasanikbacteria bacterium RIFCSPHIGHO2_01_FULL_47_8</name>
    <dbReference type="NCBI Taxonomy" id="1798673"/>
    <lineage>
        <taxon>Bacteria</taxon>
        <taxon>Candidatus Magasanikiibacteriota</taxon>
    </lineage>
</organism>
<comment type="caution">
    <text evidence="10">The sequence shown here is derived from an EMBL/GenBank/DDBJ whole genome shotgun (WGS) entry which is preliminary data.</text>
</comment>
<dbReference type="InterPro" id="IPR038379">
    <property type="entry name" value="SecE_sf"/>
</dbReference>
<dbReference type="PROSITE" id="PS01067">
    <property type="entry name" value="SECE_SEC61G"/>
    <property type="match status" value="1"/>
</dbReference>
<evidence type="ECO:0000256" key="8">
    <source>
        <dbReference type="ARBA" id="ARBA00023136"/>
    </source>
</evidence>
<keyword evidence="5 9" id="KW-0653">Protein transport</keyword>
<evidence type="ECO:0000256" key="2">
    <source>
        <dbReference type="ARBA" id="ARBA00022448"/>
    </source>
</evidence>
<evidence type="ECO:0000313" key="10">
    <source>
        <dbReference type="EMBL" id="OGH69793.1"/>
    </source>
</evidence>
<dbReference type="AlphaFoldDB" id="A0A1F6ME93"/>
<dbReference type="PANTHER" id="PTHR33910">
    <property type="entry name" value="PROTEIN TRANSLOCASE SUBUNIT SECE"/>
    <property type="match status" value="1"/>
</dbReference>
<reference evidence="10 11" key="1">
    <citation type="journal article" date="2016" name="Nat. Commun.">
        <title>Thousands of microbial genomes shed light on interconnected biogeochemical processes in an aquifer system.</title>
        <authorList>
            <person name="Anantharaman K."/>
            <person name="Brown C.T."/>
            <person name="Hug L.A."/>
            <person name="Sharon I."/>
            <person name="Castelle C.J."/>
            <person name="Probst A.J."/>
            <person name="Thomas B.C."/>
            <person name="Singh A."/>
            <person name="Wilkins M.J."/>
            <person name="Karaoz U."/>
            <person name="Brodie E.L."/>
            <person name="Williams K.H."/>
            <person name="Hubbard S.S."/>
            <person name="Banfield J.F."/>
        </authorList>
    </citation>
    <scope>NUCLEOTIDE SEQUENCE [LARGE SCALE GENOMIC DNA]</scope>
</reference>
<dbReference type="GO" id="GO:0008320">
    <property type="term" value="F:protein transmembrane transporter activity"/>
    <property type="evidence" value="ECO:0007669"/>
    <property type="project" value="UniProtKB-UniRule"/>
</dbReference>
<keyword evidence="6 9" id="KW-1133">Transmembrane helix</keyword>
<dbReference type="GO" id="GO:0009306">
    <property type="term" value="P:protein secretion"/>
    <property type="evidence" value="ECO:0007669"/>
    <property type="project" value="UniProtKB-UniRule"/>
</dbReference>
<evidence type="ECO:0000256" key="3">
    <source>
        <dbReference type="ARBA" id="ARBA00022475"/>
    </source>
</evidence>
<dbReference type="InterPro" id="IPR001901">
    <property type="entry name" value="Translocase_SecE/Sec61-g"/>
</dbReference>
<feature type="transmembrane region" description="Helical" evidence="9">
    <location>
        <begin position="30"/>
        <end position="52"/>
    </location>
</feature>
<keyword evidence="2 9" id="KW-0813">Transport</keyword>
<keyword evidence="4 9" id="KW-0812">Transmembrane</keyword>
<dbReference type="PANTHER" id="PTHR33910:SF1">
    <property type="entry name" value="PROTEIN TRANSLOCASE SUBUNIT SECE"/>
    <property type="match status" value="1"/>
</dbReference>
<protein>
    <recommendedName>
        <fullName evidence="9">Protein translocase subunit SecE</fullName>
    </recommendedName>
</protein>
<comment type="subunit">
    <text evidence="9">Component of the Sec protein translocase complex. Heterotrimer consisting of SecY, SecE and SecG subunits. The heterotrimers can form oligomers, although 1 heterotrimer is thought to be able to translocate proteins. Interacts with the ribosome. Interacts with SecDF, and other proteins may be involved. Interacts with SecA.</text>
</comment>
<gene>
    <name evidence="9" type="primary">secE</name>
    <name evidence="10" type="ORF">A2754_03365</name>
</gene>
<dbReference type="HAMAP" id="MF_00422">
    <property type="entry name" value="SecE"/>
    <property type="match status" value="1"/>
</dbReference>
<dbReference type="GO" id="GO:0065002">
    <property type="term" value="P:intracellular protein transmembrane transport"/>
    <property type="evidence" value="ECO:0007669"/>
    <property type="project" value="UniProtKB-UniRule"/>
</dbReference>
<comment type="subcellular location">
    <subcellularLocation>
        <location evidence="9">Cell membrane</location>
        <topology evidence="9">Single-pass membrane protein</topology>
    </subcellularLocation>
    <subcellularLocation>
        <location evidence="1">Membrane</location>
    </subcellularLocation>
</comment>
<keyword evidence="8 9" id="KW-0472">Membrane</keyword>
<keyword evidence="7 9" id="KW-0811">Translocation</keyword>
<proteinExistence type="inferred from homology"/>
<dbReference type="GO" id="GO:0006605">
    <property type="term" value="P:protein targeting"/>
    <property type="evidence" value="ECO:0007669"/>
    <property type="project" value="UniProtKB-UniRule"/>
</dbReference>
<evidence type="ECO:0000256" key="7">
    <source>
        <dbReference type="ARBA" id="ARBA00023010"/>
    </source>
</evidence>
<comment type="function">
    <text evidence="9">Essential subunit of the Sec protein translocation channel SecYEG. Clamps together the 2 halves of SecY. May contact the channel plug during translocation.</text>
</comment>
<evidence type="ECO:0000256" key="4">
    <source>
        <dbReference type="ARBA" id="ARBA00022692"/>
    </source>
</evidence>
<dbReference type="GO" id="GO:0043952">
    <property type="term" value="P:protein transport by the Sec complex"/>
    <property type="evidence" value="ECO:0007669"/>
    <property type="project" value="UniProtKB-UniRule"/>
</dbReference>
<dbReference type="EMBL" id="MFPU01000023">
    <property type="protein sequence ID" value="OGH69793.1"/>
    <property type="molecule type" value="Genomic_DNA"/>
</dbReference>
<evidence type="ECO:0000256" key="9">
    <source>
        <dbReference type="HAMAP-Rule" id="MF_00422"/>
    </source>
</evidence>
<evidence type="ECO:0000256" key="1">
    <source>
        <dbReference type="ARBA" id="ARBA00004370"/>
    </source>
</evidence>
<keyword evidence="3 9" id="KW-1003">Cell membrane</keyword>
<dbReference type="InterPro" id="IPR005807">
    <property type="entry name" value="SecE_bac"/>
</dbReference>
<dbReference type="GO" id="GO:0005886">
    <property type="term" value="C:plasma membrane"/>
    <property type="evidence" value="ECO:0007669"/>
    <property type="project" value="UniProtKB-SubCell"/>
</dbReference>
<name>A0A1F6ME93_9BACT</name>
<evidence type="ECO:0000313" key="11">
    <source>
        <dbReference type="Proteomes" id="UP000177953"/>
    </source>
</evidence>